<evidence type="ECO:0000313" key="1">
    <source>
        <dbReference type="EMBL" id="UVF62551.1"/>
    </source>
</evidence>
<proteinExistence type="predicted"/>
<evidence type="ECO:0000313" key="2">
    <source>
        <dbReference type="Proteomes" id="UP001157002"/>
    </source>
</evidence>
<dbReference type="Proteomes" id="UP001157002">
    <property type="component" value="Segment"/>
</dbReference>
<dbReference type="GeneID" id="80545103"/>
<dbReference type="KEGG" id="vg:80545103"/>
<organism evidence="1 2">
    <name type="scientific">Poseidoniales virus YSH_150918</name>
    <dbReference type="NCBI Taxonomy" id="3071324"/>
    <lineage>
        <taxon>Viruses</taxon>
        <taxon>Duplodnaviria</taxon>
        <taxon>Heunggongvirae</taxon>
        <taxon>Uroviricota</taxon>
        <taxon>Caudoviricetes</taxon>
        <taxon>Magrovirales</taxon>
        <taxon>Aoguangviridae</taxon>
        <taxon>Aobingvirus</taxon>
        <taxon>Aobingvirus yangshanense</taxon>
    </lineage>
</organism>
<dbReference type="RefSeq" id="YP_010806142.1">
    <property type="nucleotide sequence ID" value="NC_077214.1"/>
</dbReference>
<name>A0A976UAZ7_9CAUD</name>
<accession>A0A976UAZ7</accession>
<protein>
    <submittedName>
        <fullName evidence="1">Tail collar fiber</fullName>
    </submittedName>
</protein>
<dbReference type="EMBL" id="ON649702">
    <property type="protein sequence ID" value="UVF62551.1"/>
    <property type="molecule type" value="Genomic_DNA"/>
</dbReference>
<keyword evidence="2" id="KW-1185">Reference proteome</keyword>
<reference evidence="1 2" key="1">
    <citation type="submission" date="2022-05" db="EMBL/GenBank/DDBJ databases">
        <title>Diverse viruses of marine archaea discovered using metagenomics.</title>
        <authorList>
            <person name="Zhou Y."/>
        </authorList>
    </citation>
    <scope>NUCLEOTIDE SEQUENCE [LARGE SCALE GENOMIC DNA]</scope>
    <source>
        <strain evidence="1">YSH_150918</strain>
    </source>
</reference>
<sequence>MITDTLRNLIVDYIVTQVVGGDLGLGGNSASPNATTLDVPLSLSASNYTISAVATDENVLEIKMVVPFGNITGKTIREMGVFDDASFTNMLTRINFDGVGPFSATGDLEILIIMEVE</sequence>